<dbReference type="EMBL" id="KI925465">
    <property type="protein sequence ID" value="ETW75922.1"/>
    <property type="molecule type" value="Genomic_DNA"/>
</dbReference>
<dbReference type="HOGENOM" id="CLU_2498147_0_0_1"/>
<dbReference type="KEGG" id="hir:HETIRDRAFT_455560"/>
<dbReference type="RefSeq" id="XP_009552159.1">
    <property type="nucleotide sequence ID" value="XM_009553864.1"/>
</dbReference>
<evidence type="ECO:0000313" key="2">
    <source>
        <dbReference type="Proteomes" id="UP000030671"/>
    </source>
</evidence>
<name>W4JQT3_HETIT</name>
<accession>W4JQT3</accession>
<protein>
    <submittedName>
        <fullName evidence="1">Uncharacterized protein</fullName>
    </submittedName>
</protein>
<dbReference type="AlphaFoldDB" id="W4JQT3"/>
<organism evidence="1 2">
    <name type="scientific">Heterobasidion irregulare (strain TC 32-1)</name>
    <dbReference type="NCBI Taxonomy" id="747525"/>
    <lineage>
        <taxon>Eukaryota</taxon>
        <taxon>Fungi</taxon>
        <taxon>Dikarya</taxon>
        <taxon>Basidiomycota</taxon>
        <taxon>Agaricomycotina</taxon>
        <taxon>Agaricomycetes</taxon>
        <taxon>Russulales</taxon>
        <taxon>Bondarzewiaceae</taxon>
        <taxon>Heterobasidion</taxon>
        <taxon>Heterobasidion annosum species complex</taxon>
    </lineage>
</organism>
<keyword evidence="2" id="KW-1185">Reference proteome</keyword>
<sequence>MPSFLMHVLPLCTVDAPAGTSTSTSRGDVKPEKADVVKPIATLMMLGAAQRRRGRAFSSSSTTCVLTSTSKALLALGTKLERMSPM</sequence>
<gene>
    <name evidence="1" type="ORF">HETIRDRAFT_455560</name>
</gene>
<evidence type="ECO:0000313" key="1">
    <source>
        <dbReference type="EMBL" id="ETW75922.1"/>
    </source>
</evidence>
<dbReference type="InParanoid" id="W4JQT3"/>
<dbReference type="Proteomes" id="UP000030671">
    <property type="component" value="Unassembled WGS sequence"/>
</dbReference>
<proteinExistence type="predicted"/>
<reference evidence="1 2" key="1">
    <citation type="journal article" date="2012" name="New Phytol.">
        <title>Insight into trade-off between wood decay and parasitism from the genome of a fungal forest pathogen.</title>
        <authorList>
            <person name="Olson A."/>
            <person name="Aerts A."/>
            <person name="Asiegbu F."/>
            <person name="Belbahri L."/>
            <person name="Bouzid O."/>
            <person name="Broberg A."/>
            <person name="Canback B."/>
            <person name="Coutinho P.M."/>
            <person name="Cullen D."/>
            <person name="Dalman K."/>
            <person name="Deflorio G."/>
            <person name="van Diepen L.T."/>
            <person name="Dunand C."/>
            <person name="Duplessis S."/>
            <person name="Durling M."/>
            <person name="Gonthier P."/>
            <person name="Grimwood J."/>
            <person name="Fossdal C.G."/>
            <person name="Hansson D."/>
            <person name="Henrissat B."/>
            <person name="Hietala A."/>
            <person name="Himmelstrand K."/>
            <person name="Hoffmeister D."/>
            <person name="Hogberg N."/>
            <person name="James T.Y."/>
            <person name="Karlsson M."/>
            <person name="Kohler A."/>
            <person name="Kues U."/>
            <person name="Lee Y.H."/>
            <person name="Lin Y.C."/>
            <person name="Lind M."/>
            <person name="Lindquist E."/>
            <person name="Lombard V."/>
            <person name="Lucas S."/>
            <person name="Lunden K."/>
            <person name="Morin E."/>
            <person name="Murat C."/>
            <person name="Park J."/>
            <person name="Raffaello T."/>
            <person name="Rouze P."/>
            <person name="Salamov A."/>
            <person name="Schmutz J."/>
            <person name="Solheim H."/>
            <person name="Stahlberg J."/>
            <person name="Velez H."/>
            <person name="de Vries R.P."/>
            <person name="Wiebenga A."/>
            <person name="Woodward S."/>
            <person name="Yakovlev I."/>
            <person name="Garbelotto M."/>
            <person name="Martin F."/>
            <person name="Grigoriev I.V."/>
            <person name="Stenlid J."/>
        </authorList>
    </citation>
    <scope>NUCLEOTIDE SEQUENCE [LARGE SCALE GENOMIC DNA]</scope>
    <source>
        <strain evidence="1 2">TC 32-1</strain>
    </source>
</reference>
<dbReference type="GeneID" id="20676631"/>